<comment type="caution">
    <text evidence="2">The sequence shown here is derived from an EMBL/GenBank/DDBJ whole genome shotgun (WGS) entry which is preliminary data.</text>
</comment>
<reference evidence="2" key="1">
    <citation type="submission" date="2020-11" db="EMBL/GenBank/DDBJ databases">
        <authorList>
            <consortium name="DOE Joint Genome Institute"/>
            <person name="Ahrendt S."/>
            <person name="Riley R."/>
            <person name="Andreopoulos W."/>
            <person name="Labutti K."/>
            <person name="Pangilinan J."/>
            <person name="Ruiz-Duenas F.J."/>
            <person name="Barrasa J.M."/>
            <person name="Sanchez-Garcia M."/>
            <person name="Camarero S."/>
            <person name="Miyauchi S."/>
            <person name="Serrano A."/>
            <person name="Linde D."/>
            <person name="Babiker R."/>
            <person name="Drula E."/>
            <person name="Ayuso-Fernandez I."/>
            <person name="Pacheco R."/>
            <person name="Padilla G."/>
            <person name="Ferreira P."/>
            <person name="Barriuso J."/>
            <person name="Kellner H."/>
            <person name="Castanera R."/>
            <person name="Alfaro M."/>
            <person name="Ramirez L."/>
            <person name="Pisabarro A.G."/>
            <person name="Kuo A."/>
            <person name="Tritt A."/>
            <person name="Lipzen A."/>
            <person name="He G."/>
            <person name="Yan M."/>
            <person name="Ng V."/>
            <person name="Cullen D."/>
            <person name="Martin F."/>
            <person name="Rosso M.-N."/>
            <person name="Henrissat B."/>
            <person name="Hibbett D."/>
            <person name="Martinez A.T."/>
            <person name="Grigoriev I.V."/>
        </authorList>
    </citation>
    <scope>NUCLEOTIDE SEQUENCE</scope>
    <source>
        <strain evidence="2">CBS 247.69</strain>
    </source>
</reference>
<dbReference type="PROSITE" id="PS50011">
    <property type="entry name" value="PROTEIN_KINASE_DOM"/>
    <property type="match status" value="1"/>
</dbReference>
<dbReference type="InterPro" id="IPR011009">
    <property type="entry name" value="Kinase-like_dom_sf"/>
</dbReference>
<dbReference type="OrthoDB" id="5987198at2759"/>
<dbReference type="SUPFAM" id="SSF56112">
    <property type="entry name" value="Protein kinase-like (PK-like)"/>
    <property type="match status" value="1"/>
</dbReference>
<dbReference type="GO" id="GO:0044773">
    <property type="term" value="P:mitotic DNA damage checkpoint signaling"/>
    <property type="evidence" value="ECO:0007669"/>
    <property type="project" value="TreeGrafter"/>
</dbReference>
<dbReference type="EMBL" id="MU150281">
    <property type="protein sequence ID" value="KAF9461620.1"/>
    <property type="molecule type" value="Genomic_DNA"/>
</dbReference>
<dbReference type="Gene3D" id="1.10.510.10">
    <property type="entry name" value="Transferase(Phosphotransferase) domain 1"/>
    <property type="match status" value="1"/>
</dbReference>
<dbReference type="Proteomes" id="UP000807353">
    <property type="component" value="Unassembled WGS sequence"/>
</dbReference>
<keyword evidence="2" id="KW-0418">Kinase</keyword>
<accession>A0A9P6CGU8</accession>
<dbReference type="SMART" id="SM00220">
    <property type="entry name" value="S_TKc"/>
    <property type="match status" value="1"/>
</dbReference>
<dbReference type="PANTHER" id="PTHR44167">
    <property type="entry name" value="OVARIAN-SPECIFIC SERINE/THREONINE-PROTEIN KINASE LOK-RELATED"/>
    <property type="match status" value="1"/>
</dbReference>
<proteinExistence type="predicted"/>
<evidence type="ECO:0000313" key="2">
    <source>
        <dbReference type="EMBL" id="KAF9461620.1"/>
    </source>
</evidence>
<feature type="domain" description="Protein kinase" evidence="1">
    <location>
        <begin position="31"/>
        <end position="376"/>
    </location>
</feature>
<dbReference type="InterPro" id="IPR000719">
    <property type="entry name" value="Prot_kinase_dom"/>
</dbReference>
<sequence length="376" mass="43426">MSPLYDQTEPPSSPSSTPKFRENKFFNPVKLTEYELWWSARYSFFLKNGYMLRPRYKPDWKPSWVGTNLDPIDCEDSIRPFMPTLLDARSRETNRPVCIKRITKKSKEVEIARYLSPRNLPDAHNHCVEILASFQDPEKPGTSYIVMPLLRQFDDPEFGSLGEVVDFVTQILEGTAFIHRNLVAHGDLTGANIMMDASSILPRGWHFVSPSFTPDGQNILAPLARIDYPVKYFIIDHDCSVRFSPGQSPIIDGLGGRDNDAPELFQRKPFDHFKLDVFTLGNVFLKDFSQKYLGLEFLESLTDFMMTRDPHMRPTANEALQYWYNIRDNLNTATARWRLRKPDESVGERVIKTVAAARDNLRYLFHGDERKSWSSS</sequence>
<keyword evidence="2" id="KW-0808">Transferase</keyword>
<dbReference type="PANTHER" id="PTHR44167:SF24">
    <property type="entry name" value="SERINE_THREONINE-PROTEIN KINASE CHK2"/>
    <property type="match status" value="1"/>
</dbReference>
<keyword evidence="3" id="KW-1185">Reference proteome</keyword>
<dbReference type="GO" id="GO:0004674">
    <property type="term" value="F:protein serine/threonine kinase activity"/>
    <property type="evidence" value="ECO:0007669"/>
    <property type="project" value="TreeGrafter"/>
</dbReference>
<dbReference type="GO" id="GO:0005524">
    <property type="term" value="F:ATP binding"/>
    <property type="evidence" value="ECO:0007669"/>
    <property type="project" value="InterPro"/>
</dbReference>
<gene>
    <name evidence="2" type="ORF">BDZ94DRAFT_1299097</name>
</gene>
<name>A0A9P6CGU8_9AGAR</name>
<organism evidence="2 3">
    <name type="scientific">Collybia nuda</name>
    <dbReference type="NCBI Taxonomy" id="64659"/>
    <lineage>
        <taxon>Eukaryota</taxon>
        <taxon>Fungi</taxon>
        <taxon>Dikarya</taxon>
        <taxon>Basidiomycota</taxon>
        <taxon>Agaricomycotina</taxon>
        <taxon>Agaricomycetes</taxon>
        <taxon>Agaricomycetidae</taxon>
        <taxon>Agaricales</taxon>
        <taxon>Tricholomatineae</taxon>
        <taxon>Clitocybaceae</taxon>
        <taxon>Collybia</taxon>
    </lineage>
</organism>
<dbReference type="GO" id="GO:0005634">
    <property type="term" value="C:nucleus"/>
    <property type="evidence" value="ECO:0007669"/>
    <property type="project" value="TreeGrafter"/>
</dbReference>
<dbReference type="AlphaFoldDB" id="A0A9P6CGU8"/>
<evidence type="ECO:0000259" key="1">
    <source>
        <dbReference type="PROSITE" id="PS50011"/>
    </source>
</evidence>
<evidence type="ECO:0000313" key="3">
    <source>
        <dbReference type="Proteomes" id="UP000807353"/>
    </source>
</evidence>
<protein>
    <submittedName>
        <fullName evidence="2">Kinase-like domain-containing protein</fullName>
    </submittedName>
</protein>
<dbReference type="Pfam" id="PF00069">
    <property type="entry name" value="Pkinase"/>
    <property type="match status" value="1"/>
</dbReference>